<dbReference type="RefSeq" id="WP_228848162.1">
    <property type="nucleotide sequence ID" value="NZ_JADCKQ010000004.1"/>
</dbReference>
<feature type="transmembrane region" description="Helical" evidence="1">
    <location>
        <begin position="104"/>
        <end position="130"/>
    </location>
</feature>
<keyword evidence="1" id="KW-0472">Membrane</keyword>
<dbReference type="Proteomes" id="UP000640583">
    <property type="component" value="Unassembled WGS sequence"/>
</dbReference>
<keyword evidence="1" id="KW-0812">Transmembrane</keyword>
<evidence type="ECO:0000313" key="2">
    <source>
        <dbReference type="EMBL" id="MBI1493312.1"/>
    </source>
</evidence>
<keyword evidence="1" id="KW-1133">Transmembrane helix</keyword>
<accession>A0A8J7LVN5</accession>
<evidence type="ECO:0000313" key="3">
    <source>
        <dbReference type="Proteomes" id="UP000640583"/>
    </source>
</evidence>
<dbReference type="Pfam" id="PF11158">
    <property type="entry name" value="DUF2938"/>
    <property type="match status" value="1"/>
</dbReference>
<dbReference type="InterPro" id="IPR021329">
    <property type="entry name" value="DUF2938"/>
</dbReference>
<sequence length="163" mass="17941">MESYISFFQYALIGIGATLIMDLWALTLRRAFGVPSLDFALVGRWLLQMRHGIWFHRPITGAPYQQGERPLGWLLHYAIGVIFAITFGIYAGTTWITQPTPAPVIIFGLLTVGFPFLIMQPAFGAGIAAARTPCPGKARVKSLMTHLVFGVGLWLSAMALAQF</sequence>
<dbReference type="EMBL" id="JADCKQ010000004">
    <property type="protein sequence ID" value="MBI1493312.1"/>
    <property type="molecule type" value="Genomic_DNA"/>
</dbReference>
<feature type="transmembrane region" description="Helical" evidence="1">
    <location>
        <begin position="74"/>
        <end position="92"/>
    </location>
</feature>
<dbReference type="AlphaFoldDB" id="A0A8J7LVN5"/>
<keyword evidence="3" id="KW-1185">Reference proteome</keyword>
<feature type="transmembrane region" description="Helical" evidence="1">
    <location>
        <begin position="142"/>
        <end position="161"/>
    </location>
</feature>
<name>A0A8J7LVN5_9RHOB</name>
<feature type="transmembrane region" description="Helical" evidence="1">
    <location>
        <begin position="7"/>
        <end position="25"/>
    </location>
</feature>
<evidence type="ECO:0000256" key="1">
    <source>
        <dbReference type="SAM" id="Phobius"/>
    </source>
</evidence>
<comment type="caution">
    <text evidence="2">The sequence shown here is derived from an EMBL/GenBank/DDBJ whole genome shotgun (WGS) entry which is preliminary data.</text>
</comment>
<gene>
    <name evidence="2" type="ORF">H1D41_06675</name>
</gene>
<proteinExistence type="predicted"/>
<reference evidence="2" key="1">
    <citation type="submission" date="2020-10" db="EMBL/GenBank/DDBJ databases">
        <title>Paenihalocynthiibacter styelae gen. nov., sp. nov., isolated from stalked sea squirt Styela clava.</title>
        <authorList>
            <person name="Kim Y.-O."/>
            <person name="Yoon J.-H."/>
        </authorList>
    </citation>
    <scope>NUCLEOTIDE SEQUENCE</scope>
    <source>
        <strain evidence="2">MYP1-1</strain>
    </source>
</reference>
<protein>
    <submittedName>
        <fullName evidence="2">DUF2938 domain-containing protein</fullName>
    </submittedName>
</protein>
<organism evidence="2 3">
    <name type="scientific">Halocynthiibacter styelae</name>
    <dbReference type="NCBI Taxonomy" id="2761955"/>
    <lineage>
        <taxon>Bacteria</taxon>
        <taxon>Pseudomonadati</taxon>
        <taxon>Pseudomonadota</taxon>
        <taxon>Alphaproteobacteria</taxon>
        <taxon>Rhodobacterales</taxon>
        <taxon>Paracoccaceae</taxon>
        <taxon>Halocynthiibacter</taxon>
    </lineage>
</organism>